<name>A0ABW7YQH3_9ACTN</name>
<sequence>MTRRSRTSVHRILEYLGSSVLDVAAAEGDLDAEVTGVHIHDPADEPLTAPGGLVLGVGVVGARQIRDLLGAAEQCVALVVKHPVEVDDEVRAAARRTRTPVLGLNRSASWSHVAALIRSMLDEDGPEAPGDPPDDLFTLANAVCALLDAPITIEDPSSRVLAYSERQDEADASRVETILGRQVPEHLRQLMDRFGTYRELYKSREPVYIQHGDIYRTAIAVRSGDEILGSIWAVTREELSQARKQALADAAKIVAMRLLRIRAGADTRRRLRTESLSTVLAGGAQAVEAAGRLGVSGARLCVLAAQLVPEAEHEDPVRAESERQRFGDALALHLGTIHPRSAAALIGSVVYAILPAPAAGDAGQRAARVAEDFLHRVGHRYAANIGVGSPADLIEVARSRAEADRALRVLRSRRARGVVAAYPVVHFESLLLQLSDLAAAEGQRPRGPYRLLLEHDAGHGSELAGTLRAYLEAFGDVVSAAAAMKVHANTFRYRLKRAVEVSGIELDDHRSRLHAMLQMEIFTLSPCDRDVRW</sequence>
<dbReference type="InterPro" id="IPR051448">
    <property type="entry name" value="CdaR-like_regulators"/>
</dbReference>
<evidence type="ECO:0000259" key="3">
    <source>
        <dbReference type="Pfam" id="PF17853"/>
    </source>
</evidence>
<dbReference type="InterPro" id="IPR042070">
    <property type="entry name" value="PucR_C-HTH_sf"/>
</dbReference>
<evidence type="ECO:0000256" key="1">
    <source>
        <dbReference type="ARBA" id="ARBA00006754"/>
    </source>
</evidence>
<feature type="domain" description="PucR C-terminal helix-turn-helix" evidence="2">
    <location>
        <begin position="463"/>
        <end position="520"/>
    </location>
</feature>
<dbReference type="Pfam" id="PF17853">
    <property type="entry name" value="GGDEF_2"/>
    <property type="match status" value="1"/>
</dbReference>
<evidence type="ECO:0000313" key="5">
    <source>
        <dbReference type="Proteomes" id="UP001612741"/>
    </source>
</evidence>
<dbReference type="Gene3D" id="1.10.10.2840">
    <property type="entry name" value="PucR C-terminal helix-turn-helix domain"/>
    <property type="match status" value="1"/>
</dbReference>
<feature type="domain" description="CdaR GGDEF-like" evidence="3">
    <location>
        <begin position="286"/>
        <end position="409"/>
    </location>
</feature>
<dbReference type="EMBL" id="JBITGY010000003">
    <property type="protein sequence ID" value="MFI6498150.1"/>
    <property type="molecule type" value="Genomic_DNA"/>
</dbReference>
<evidence type="ECO:0000259" key="2">
    <source>
        <dbReference type="Pfam" id="PF13556"/>
    </source>
</evidence>
<dbReference type="InterPro" id="IPR041522">
    <property type="entry name" value="CdaR_GGDEF"/>
</dbReference>
<evidence type="ECO:0000313" key="4">
    <source>
        <dbReference type="EMBL" id="MFI6498150.1"/>
    </source>
</evidence>
<dbReference type="Pfam" id="PF13556">
    <property type="entry name" value="HTH_30"/>
    <property type="match status" value="1"/>
</dbReference>
<comment type="caution">
    <text evidence="4">The sequence shown here is derived from an EMBL/GenBank/DDBJ whole genome shotgun (WGS) entry which is preliminary data.</text>
</comment>
<comment type="similarity">
    <text evidence="1">Belongs to the CdaR family.</text>
</comment>
<proteinExistence type="inferred from homology"/>
<reference evidence="4 5" key="1">
    <citation type="submission" date="2024-10" db="EMBL/GenBank/DDBJ databases">
        <title>The Natural Products Discovery Center: Release of the First 8490 Sequenced Strains for Exploring Actinobacteria Biosynthetic Diversity.</title>
        <authorList>
            <person name="Kalkreuter E."/>
            <person name="Kautsar S.A."/>
            <person name="Yang D."/>
            <person name="Bader C.D."/>
            <person name="Teijaro C.N."/>
            <person name="Fluegel L."/>
            <person name="Davis C.M."/>
            <person name="Simpson J.R."/>
            <person name="Lauterbach L."/>
            <person name="Steele A.D."/>
            <person name="Gui C."/>
            <person name="Meng S."/>
            <person name="Li G."/>
            <person name="Viehrig K."/>
            <person name="Ye F."/>
            <person name="Su P."/>
            <person name="Kiefer A.F."/>
            <person name="Nichols A."/>
            <person name="Cepeda A.J."/>
            <person name="Yan W."/>
            <person name="Fan B."/>
            <person name="Jiang Y."/>
            <person name="Adhikari A."/>
            <person name="Zheng C.-J."/>
            <person name="Schuster L."/>
            <person name="Cowan T.M."/>
            <person name="Smanski M.J."/>
            <person name="Chevrette M.G."/>
            <person name="De Carvalho L.P.S."/>
            <person name="Shen B."/>
        </authorList>
    </citation>
    <scope>NUCLEOTIDE SEQUENCE [LARGE SCALE GENOMIC DNA]</scope>
    <source>
        <strain evidence="4 5">NPDC050545</strain>
    </source>
</reference>
<dbReference type="PANTHER" id="PTHR33744:SF17">
    <property type="entry name" value="CONSERVED PROTEIN"/>
    <property type="match status" value="1"/>
</dbReference>
<dbReference type="InterPro" id="IPR025736">
    <property type="entry name" value="PucR_C-HTH_dom"/>
</dbReference>
<organism evidence="4 5">
    <name type="scientific">Nonomuraea typhae</name>
    <dbReference type="NCBI Taxonomy" id="2603600"/>
    <lineage>
        <taxon>Bacteria</taxon>
        <taxon>Bacillati</taxon>
        <taxon>Actinomycetota</taxon>
        <taxon>Actinomycetes</taxon>
        <taxon>Streptosporangiales</taxon>
        <taxon>Streptosporangiaceae</taxon>
        <taxon>Nonomuraea</taxon>
    </lineage>
</organism>
<protein>
    <submittedName>
        <fullName evidence="4">PucR family transcriptional regulator</fullName>
    </submittedName>
</protein>
<keyword evidence="5" id="KW-1185">Reference proteome</keyword>
<dbReference type="RefSeq" id="WP_397081407.1">
    <property type="nucleotide sequence ID" value="NZ_JBITGY010000003.1"/>
</dbReference>
<gene>
    <name evidence="4" type="ORF">ACIBG2_12225</name>
</gene>
<accession>A0ABW7YQH3</accession>
<dbReference type="PANTHER" id="PTHR33744">
    <property type="entry name" value="CARBOHYDRATE DIACID REGULATOR"/>
    <property type="match status" value="1"/>
</dbReference>
<dbReference type="Proteomes" id="UP001612741">
    <property type="component" value="Unassembled WGS sequence"/>
</dbReference>